<dbReference type="InterPro" id="IPR001206">
    <property type="entry name" value="Diacylglycerol_kinase_cat_dom"/>
</dbReference>
<dbReference type="InterPro" id="IPR016064">
    <property type="entry name" value="NAD/diacylglycerol_kinase_sf"/>
</dbReference>
<dbReference type="eggNOG" id="COG1597">
    <property type="taxonomic scope" value="Bacteria"/>
</dbReference>
<dbReference type="Pfam" id="PF19279">
    <property type="entry name" value="YegS_C"/>
    <property type="match status" value="1"/>
</dbReference>
<dbReference type="GO" id="GO:0008929">
    <property type="term" value="F:methylglyoxal synthase activity"/>
    <property type="evidence" value="ECO:0007669"/>
    <property type="project" value="InterPro"/>
</dbReference>
<dbReference type="STRING" id="670307.HYPDE_28418"/>
<dbReference type="GO" id="GO:0005829">
    <property type="term" value="C:cytosol"/>
    <property type="evidence" value="ECO:0007669"/>
    <property type="project" value="TreeGrafter"/>
</dbReference>
<keyword evidence="3" id="KW-1185">Reference proteome</keyword>
<dbReference type="GO" id="GO:0019242">
    <property type="term" value="P:methylglyoxal biosynthetic process"/>
    <property type="evidence" value="ECO:0007669"/>
    <property type="project" value="InterPro"/>
</dbReference>
<accession>N0B2Y7</accession>
<dbReference type="HOGENOM" id="CLU_045532_2_1_5"/>
<dbReference type="AlphaFoldDB" id="N0B2Y7"/>
<evidence type="ECO:0000313" key="2">
    <source>
        <dbReference type="EMBL" id="AGK57363.1"/>
    </source>
</evidence>
<proteinExistence type="predicted"/>
<dbReference type="PANTHER" id="PTHR30492">
    <property type="entry name" value="METHYLGLYOXAL SYNTHASE"/>
    <property type="match status" value="1"/>
</dbReference>
<dbReference type="OrthoDB" id="142078at2"/>
<dbReference type="InterPro" id="IPR004363">
    <property type="entry name" value="Methylgl_synth"/>
</dbReference>
<protein>
    <submittedName>
        <fullName evidence="2">Diacylglycerol kinase</fullName>
    </submittedName>
</protein>
<gene>
    <name evidence="2" type="ORF">HYPDE_28418</name>
</gene>
<evidence type="ECO:0000259" key="1">
    <source>
        <dbReference type="PROSITE" id="PS50146"/>
    </source>
</evidence>
<reference evidence="2 3" key="1">
    <citation type="journal article" date="2013" name="Genome Announc.">
        <title>Genome sequences for three denitrifying bacterial strains isolated from a uranium- and nitrate-contaminated subsurface environment.</title>
        <authorList>
            <person name="Venkatramanan R."/>
            <person name="Prakash O."/>
            <person name="Woyke T."/>
            <person name="Chain P."/>
            <person name="Goodwin L.A."/>
            <person name="Watson D."/>
            <person name="Brooks S."/>
            <person name="Kostka J.E."/>
            <person name="Green S.J."/>
        </authorList>
    </citation>
    <scope>NUCLEOTIDE SEQUENCE [LARGE SCALE GENOMIC DNA]</scope>
    <source>
        <strain evidence="2 3">1NES1</strain>
    </source>
</reference>
<dbReference type="PROSITE" id="PS50146">
    <property type="entry name" value="DAGK"/>
    <property type="match status" value="1"/>
</dbReference>
<name>N0B2Y7_9HYPH</name>
<dbReference type="Gene3D" id="3.40.50.10330">
    <property type="entry name" value="Probable inorganic polyphosphate/atp-NAD kinase, domain 1"/>
    <property type="match status" value="1"/>
</dbReference>
<dbReference type="Pfam" id="PF00781">
    <property type="entry name" value="DAGK_cat"/>
    <property type="match status" value="1"/>
</dbReference>
<keyword evidence="2" id="KW-0418">Kinase</keyword>
<feature type="domain" description="DAGKc" evidence="1">
    <location>
        <begin position="5"/>
        <end position="134"/>
    </location>
</feature>
<dbReference type="GO" id="GO:0016301">
    <property type="term" value="F:kinase activity"/>
    <property type="evidence" value="ECO:0007669"/>
    <property type="project" value="UniProtKB-KW"/>
</dbReference>
<sequence length="313" mass="33121">MPLLMRRRFALVFNSTAGVAIPRLLDGVLAGMQARGADIFQLAARNSAEAAERVADAGRRGICDAVIAAGGDGTFRAVATGAAESDLPVGIVPLGTGNVIAHEIGLSRRASDVAHVLLEGSEIGVHGGTINDSPFFLMVGAGFDARIVARLNYRTKRALGRGAYGYPVLRTFAEGVQHFDVELDGRRFEASWLILSFASRYGGSFVLTRETGVGRDGLIAVVIEARSRFAIAASAVSLALGRLGHPKTCPRGVHVLPVKRALIGRQSTVSLEVDGDEAGLSPAEVRADGPRVRLIVPDTYVADLTNRRTNRVT</sequence>
<dbReference type="KEGG" id="hdt:HYPDE_28418"/>
<keyword evidence="2" id="KW-0808">Transferase</keyword>
<dbReference type="SUPFAM" id="SSF111331">
    <property type="entry name" value="NAD kinase/diacylglycerol kinase-like"/>
    <property type="match status" value="1"/>
</dbReference>
<dbReference type="PANTHER" id="PTHR30492:SF0">
    <property type="entry name" value="METHYLGLYOXAL SYNTHASE"/>
    <property type="match status" value="1"/>
</dbReference>
<dbReference type="EMBL" id="CP005587">
    <property type="protein sequence ID" value="AGK57363.1"/>
    <property type="molecule type" value="Genomic_DNA"/>
</dbReference>
<dbReference type="InterPro" id="IPR045540">
    <property type="entry name" value="YegS/DAGK_C"/>
</dbReference>
<evidence type="ECO:0000313" key="3">
    <source>
        <dbReference type="Proteomes" id="UP000005952"/>
    </source>
</evidence>
<organism evidence="2 3">
    <name type="scientific">Hyphomicrobium denitrificans 1NES1</name>
    <dbReference type="NCBI Taxonomy" id="670307"/>
    <lineage>
        <taxon>Bacteria</taxon>
        <taxon>Pseudomonadati</taxon>
        <taxon>Pseudomonadota</taxon>
        <taxon>Alphaproteobacteria</taxon>
        <taxon>Hyphomicrobiales</taxon>
        <taxon>Hyphomicrobiaceae</taxon>
        <taxon>Hyphomicrobium</taxon>
    </lineage>
</organism>
<dbReference type="Gene3D" id="2.60.200.40">
    <property type="match status" value="1"/>
</dbReference>
<dbReference type="Proteomes" id="UP000005952">
    <property type="component" value="Chromosome"/>
</dbReference>
<dbReference type="InterPro" id="IPR017438">
    <property type="entry name" value="ATP-NAD_kinase_N"/>
</dbReference>